<evidence type="ECO:0000256" key="2">
    <source>
        <dbReference type="ARBA" id="ARBA00010744"/>
    </source>
</evidence>
<keyword evidence="11" id="KW-1185">Reference proteome</keyword>
<evidence type="ECO:0000313" key="10">
    <source>
        <dbReference type="Ensembl" id="ENSCMIP00000005471.1"/>
    </source>
</evidence>
<dbReference type="GO" id="GO:0042393">
    <property type="term" value="F:histone binding"/>
    <property type="evidence" value="ECO:0007669"/>
    <property type="project" value="TreeGrafter"/>
</dbReference>
<dbReference type="InParanoid" id="A0A4W3GPK0"/>
<dbReference type="Ensembl" id="ENSCMIT00000005659.1">
    <property type="protein sequence ID" value="ENSCMIP00000005471.1"/>
    <property type="gene ID" value="ENSCMIG00000003174.1"/>
</dbReference>
<evidence type="ECO:0000256" key="3">
    <source>
        <dbReference type="ARBA" id="ARBA00022473"/>
    </source>
</evidence>
<keyword evidence="6" id="KW-0539">Nucleus</keyword>
<dbReference type="SUPFAM" id="SSF69203">
    <property type="entry name" value="Nucleoplasmin-like core domain"/>
    <property type="match status" value="1"/>
</dbReference>
<dbReference type="GO" id="GO:0003723">
    <property type="term" value="F:RNA binding"/>
    <property type="evidence" value="ECO:0007669"/>
    <property type="project" value="TreeGrafter"/>
</dbReference>
<dbReference type="GO" id="GO:0007338">
    <property type="term" value="P:single fertilization"/>
    <property type="evidence" value="ECO:0007669"/>
    <property type="project" value="UniProtKB-KW"/>
</dbReference>
<feature type="compositionally biased region" description="Basic residues" evidence="8">
    <location>
        <begin position="144"/>
        <end position="162"/>
    </location>
</feature>
<accession>A0A4W3GPK0</accession>
<keyword evidence="7" id="KW-0278">Fertilization</keyword>
<dbReference type="InterPro" id="IPR024057">
    <property type="entry name" value="Nucleoplasmin_core_dom"/>
</dbReference>
<evidence type="ECO:0000256" key="1">
    <source>
        <dbReference type="ARBA" id="ARBA00004123"/>
    </source>
</evidence>
<feature type="region of interest" description="Disordered" evidence="8">
    <location>
        <begin position="198"/>
        <end position="218"/>
    </location>
</feature>
<feature type="domain" description="Nucleoplasmin core" evidence="9">
    <location>
        <begin position="15"/>
        <end position="114"/>
    </location>
</feature>
<name>A0A4W3GPK0_CALMI</name>
<sequence>MTLNESKSDRLATVLWTCELNTQQTTQTFTVPSDGISADHQLSLKMVCLGVGAKDELNVVEIVPEDASGVSIPIAALQASSMPMTLLCDLDLTPPVTFRLSSGSGPIHVTGQDVTLEDYTWSEEEDEGEVEDEEEAEEETPPKAAKRPAPTKKAGPSKKKRTETKEEEDSDEETLVKKVLTSSLLSLGVWVLLWGVGGWRGGQGETERASVSEKPSFG</sequence>
<protein>
    <recommendedName>
        <fullName evidence="9">Nucleoplasmin core domain-containing protein</fullName>
    </recommendedName>
</protein>
<dbReference type="GO" id="GO:0005654">
    <property type="term" value="C:nucleoplasm"/>
    <property type="evidence" value="ECO:0007669"/>
    <property type="project" value="TreeGrafter"/>
</dbReference>
<dbReference type="InterPro" id="IPR004301">
    <property type="entry name" value="Nucleoplasmin"/>
</dbReference>
<dbReference type="GO" id="GO:0005730">
    <property type="term" value="C:nucleolus"/>
    <property type="evidence" value="ECO:0007669"/>
    <property type="project" value="TreeGrafter"/>
</dbReference>
<dbReference type="GO" id="GO:0006338">
    <property type="term" value="P:chromatin remodeling"/>
    <property type="evidence" value="ECO:0007669"/>
    <property type="project" value="TreeGrafter"/>
</dbReference>
<dbReference type="Proteomes" id="UP000314986">
    <property type="component" value="Unassembled WGS sequence"/>
</dbReference>
<evidence type="ECO:0000313" key="11">
    <source>
        <dbReference type="Proteomes" id="UP000314986"/>
    </source>
</evidence>
<comment type="similarity">
    <text evidence="2">Belongs to the nucleoplasmin family.</text>
</comment>
<dbReference type="OMA" id="GQECYES"/>
<evidence type="ECO:0000256" key="8">
    <source>
        <dbReference type="SAM" id="MobiDB-lite"/>
    </source>
</evidence>
<evidence type="ECO:0000256" key="6">
    <source>
        <dbReference type="ARBA" id="ARBA00023242"/>
    </source>
</evidence>
<feature type="compositionally biased region" description="Acidic residues" evidence="8">
    <location>
        <begin position="120"/>
        <end position="139"/>
    </location>
</feature>
<organism evidence="10 11">
    <name type="scientific">Callorhinchus milii</name>
    <name type="common">Ghost shark</name>
    <dbReference type="NCBI Taxonomy" id="7868"/>
    <lineage>
        <taxon>Eukaryota</taxon>
        <taxon>Metazoa</taxon>
        <taxon>Chordata</taxon>
        <taxon>Craniata</taxon>
        <taxon>Vertebrata</taxon>
        <taxon>Chondrichthyes</taxon>
        <taxon>Holocephali</taxon>
        <taxon>Chimaeriformes</taxon>
        <taxon>Callorhinchidae</taxon>
        <taxon>Callorhinchus</taxon>
    </lineage>
</organism>
<keyword evidence="5" id="KW-0143">Chaperone</keyword>
<dbReference type="InterPro" id="IPR036824">
    <property type="entry name" value="Nucleoplasmin_core_dom_sf"/>
</dbReference>
<keyword evidence="4" id="KW-0156">Chromatin regulator</keyword>
<dbReference type="PANTHER" id="PTHR22747:SF14">
    <property type="entry name" value="NUCLEOPLASMIN-2"/>
    <property type="match status" value="1"/>
</dbReference>
<reference evidence="10" key="4">
    <citation type="submission" date="2025-08" db="UniProtKB">
        <authorList>
            <consortium name="Ensembl"/>
        </authorList>
    </citation>
    <scope>IDENTIFICATION</scope>
</reference>
<dbReference type="PANTHER" id="PTHR22747">
    <property type="entry name" value="NUCLEOPLASMIN"/>
    <property type="match status" value="1"/>
</dbReference>
<dbReference type="GeneTree" id="ENSGT00940000161418"/>
<keyword evidence="3" id="KW-0217">Developmental protein</keyword>
<reference evidence="11" key="1">
    <citation type="journal article" date="2006" name="Science">
        <title>Ancient noncoding elements conserved in the human genome.</title>
        <authorList>
            <person name="Venkatesh B."/>
            <person name="Kirkness E.F."/>
            <person name="Loh Y.H."/>
            <person name="Halpern A.L."/>
            <person name="Lee A.P."/>
            <person name="Johnson J."/>
            <person name="Dandona N."/>
            <person name="Viswanathan L.D."/>
            <person name="Tay A."/>
            <person name="Venter J.C."/>
            <person name="Strausberg R.L."/>
            <person name="Brenner S."/>
        </authorList>
    </citation>
    <scope>NUCLEOTIDE SEQUENCE [LARGE SCALE GENOMIC DNA]</scope>
</reference>
<evidence type="ECO:0000256" key="5">
    <source>
        <dbReference type="ARBA" id="ARBA00023186"/>
    </source>
</evidence>
<dbReference type="STRING" id="7868.ENSCMIP00000005471"/>
<evidence type="ECO:0000256" key="7">
    <source>
        <dbReference type="ARBA" id="ARBA00023279"/>
    </source>
</evidence>
<proteinExistence type="inferred from homology"/>
<dbReference type="Gene3D" id="2.60.120.340">
    <property type="entry name" value="Nucleoplasmin core domain"/>
    <property type="match status" value="1"/>
</dbReference>
<dbReference type="GO" id="GO:0005737">
    <property type="term" value="C:cytoplasm"/>
    <property type="evidence" value="ECO:0007669"/>
    <property type="project" value="TreeGrafter"/>
</dbReference>
<evidence type="ECO:0000256" key="4">
    <source>
        <dbReference type="ARBA" id="ARBA00022853"/>
    </source>
</evidence>
<reference evidence="10" key="5">
    <citation type="submission" date="2025-09" db="UniProtKB">
        <authorList>
            <consortium name="Ensembl"/>
        </authorList>
    </citation>
    <scope>IDENTIFICATION</scope>
</reference>
<dbReference type="AlphaFoldDB" id="A0A4W3GPK0"/>
<evidence type="ECO:0000259" key="9">
    <source>
        <dbReference type="Pfam" id="PF03066"/>
    </source>
</evidence>
<dbReference type="Pfam" id="PF03066">
    <property type="entry name" value="Nucleoplasmin"/>
    <property type="match status" value="1"/>
</dbReference>
<dbReference type="GO" id="GO:0003682">
    <property type="term" value="F:chromatin binding"/>
    <property type="evidence" value="ECO:0007669"/>
    <property type="project" value="TreeGrafter"/>
</dbReference>
<dbReference type="GO" id="GO:0045740">
    <property type="term" value="P:positive regulation of DNA replication"/>
    <property type="evidence" value="ECO:0007669"/>
    <property type="project" value="TreeGrafter"/>
</dbReference>
<reference evidence="11" key="3">
    <citation type="journal article" date="2014" name="Nature">
        <title>Elephant shark genome provides unique insights into gnathostome evolution.</title>
        <authorList>
            <consortium name="International Elephant Shark Genome Sequencing Consortium"/>
            <person name="Venkatesh B."/>
            <person name="Lee A.P."/>
            <person name="Ravi V."/>
            <person name="Maurya A.K."/>
            <person name="Lian M.M."/>
            <person name="Swann J.B."/>
            <person name="Ohta Y."/>
            <person name="Flajnik M.F."/>
            <person name="Sutoh Y."/>
            <person name="Kasahara M."/>
            <person name="Hoon S."/>
            <person name="Gangu V."/>
            <person name="Roy S.W."/>
            <person name="Irimia M."/>
            <person name="Korzh V."/>
            <person name="Kondrychyn I."/>
            <person name="Lim Z.W."/>
            <person name="Tay B.H."/>
            <person name="Tohari S."/>
            <person name="Kong K.W."/>
            <person name="Ho S."/>
            <person name="Lorente-Galdos B."/>
            <person name="Quilez J."/>
            <person name="Marques-Bonet T."/>
            <person name="Raney B.J."/>
            <person name="Ingham P.W."/>
            <person name="Tay A."/>
            <person name="Hillier L.W."/>
            <person name="Minx P."/>
            <person name="Boehm T."/>
            <person name="Wilson R.K."/>
            <person name="Brenner S."/>
            <person name="Warren W.C."/>
        </authorList>
    </citation>
    <scope>NUCLEOTIDE SEQUENCE [LARGE SCALE GENOMIC DNA]</scope>
</reference>
<feature type="region of interest" description="Disordered" evidence="8">
    <location>
        <begin position="118"/>
        <end position="175"/>
    </location>
</feature>
<comment type="subcellular location">
    <subcellularLocation>
        <location evidence="1">Nucleus</location>
    </subcellularLocation>
</comment>
<reference evidence="11" key="2">
    <citation type="journal article" date="2007" name="PLoS Biol.">
        <title>Survey sequencing and comparative analysis of the elephant shark (Callorhinchus milii) genome.</title>
        <authorList>
            <person name="Venkatesh B."/>
            <person name="Kirkness E.F."/>
            <person name="Loh Y.H."/>
            <person name="Halpern A.L."/>
            <person name="Lee A.P."/>
            <person name="Johnson J."/>
            <person name="Dandona N."/>
            <person name="Viswanathan L.D."/>
            <person name="Tay A."/>
            <person name="Venter J.C."/>
            <person name="Strausberg R.L."/>
            <person name="Brenner S."/>
        </authorList>
    </citation>
    <scope>NUCLEOTIDE SEQUENCE [LARGE SCALE GENOMIC DNA]</scope>
</reference>